<dbReference type="Pfam" id="PF00205">
    <property type="entry name" value="TPP_enzyme_M"/>
    <property type="match status" value="1"/>
</dbReference>
<name>A0A936ZE54_9BURK</name>
<dbReference type="Gene3D" id="3.40.50.970">
    <property type="match status" value="2"/>
</dbReference>
<dbReference type="InterPro" id="IPR012000">
    <property type="entry name" value="Thiamin_PyroP_enz_cen_dom"/>
</dbReference>
<comment type="similarity">
    <text evidence="1 3">Belongs to the TPP enzyme family.</text>
</comment>
<dbReference type="CDD" id="cd00568">
    <property type="entry name" value="TPP_enzymes"/>
    <property type="match status" value="1"/>
</dbReference>
<dbReference type="GO" id="GO:0009097">
    <property type="term" value="P:isoleucine biosynthetic process"/>
    <property type="evidence" value="ECO:0007669"/>
    <property type="project" value="TreeGrafter"/>
</dbReference>
<keyword evidence="2 3" id="KW-0786">Thiamine pyrophosphate</keyword>
<dbReference type="GO" id="GO:0009099">
    <property type="term" value="P:L-valine biosynthetic process"/>
    <property type="evidence" value="ECO:0007669"/>
    <property type="project" value="TreeGrafter"/>
</dbReference>
<dbReference type="GO" id="GO:0030976">
    <property type="term" value="F:thiamine pyrophosphate binding"/>
    <property type="evidence" value="ECO:0007669"/>
    <property type="project" value="InterPro"/>
</dbReference>
<evidence type="ECO:0000256" key="2">
    <source>
        <dbReference type="ARBA" id="ARBA00023052"/>
    </source>
</evidence>
<protein>
    <submittedName>
        <fullName evidence="7">Thiamine pyrophosphate-binding protein</fullName>
    </submittedName>
</protein>
<dbReference type="InterPro" id="IPR011766">
    <property type="entry name" value="TPP_enzyme_TPP-bd"/>
</dbReference>
<dbReference type="SUPFAM" id="SSF52518">
    <property type="entry name" value="Thiamin diphosphate-binding fold (THDP-binding)"/>
    <property type="match status" value="2"/>
</dbReference>
<dbReference type="InterPro" id="IPR012001">
    <property type="entry name" value="Thiamin_PyroP_enz_TPP-bd_dom"/>
</dbReference>
<dbReference type="AlphaFoldDB" id="A0A936ZE54"/>
<dbReference type="RefSeq" id="WP_201682321.1">
    <property type="nucleotide sequence ID" value="NZ_JAEQNA010000001.1"/>
</dbReference>
<keyword evidence="8" id="KW-1185">Reference proteome</keyword>
<dbReference type="CDD" id="cd07035">
    <property type="entry name" value="TPP_PYR_POX_like"/>
    <property type="match status" value="1"/>
</dbReference>
<dbReference type="GO" id="GO:0050660">
    <property type="term" value="F:flavin adenine dinucleotide binding"/>
    <property type="evidence" value="ECO:0007669"/>
    <property type="project" value="TreeGrafter"/>
</dbReference>
<evidence type="ECO:0000259" key="4">
    <source>
        <dbReference type="Pfam" id="PF00205"/>
    </source>
</evidence>
<dbReference type="InterPro" id="IPR045229">
    <property type="entry name" value="TPP_enz"/>
</dbReference>
<dbReference type="EMBL" id="JAEQNA010000001">
    <property type="protein sequence ID" value="MBL0419277.1"/>
    <property type="molecule type" value="Genomic_DNA"/>
</dbReference>
<dbReference type="Pfam" id="PF02776">
    <property type="entry name" value="TPP_enzyme_N"/>
    <property type="match status" value="1"/>
</dbReference>
<organism evidence="7 8">
    <name type="scientific">Ramlibacter aurantiacus</name>
    <dbReference type="NCBI Taxonomy" id="2801330"/>
    <lineage>
        <taxon>Bacteria</taxon>
        <taxon>Pseudomonadati</taxon>
        <taxon>Pseudomonadota</taxon>
        <taxon>Betaproteobacteria</taxon>
        <taxon>Burkholderiales</taxon>
        <taxon>Comamonadaceae</taxon>
        <taxon>Ramlibacter</taxon>
    </lineage>
</organism>
<sequence>MTQTRLPTYEALALQLKRLGVECVFGLMSDETATLIAAIDGVGIRFVSSRHENQAVAMAEGYASASGRLGVALIGRGPATANALHGIVYARKAGSRVLLMVGAPPEASPAPNGLGPDNKALDAVAVLRASGVRHITMHDGDTAPRTLVQAATAANHGLVALLLPMDVLAGQTPAGALREPAAAPAQRQAPVPREGSIDAAAALLEKARRPLILAGWGAHRAGAREAIIRLADQLGAALATTMKAKDLFRGHPFDCGVVGSFSHAAGRRLIEQADCILVFGAGLNQRTSSQGTSLPSQAPLIQVDTAREALGRWLHCDVAIVGDARLAAERLLQALPARGDEDRPLRSQAFARLLADHRPEQEFEPRHTPRTLDPRSVGIELDRLLPEDRNLVYDAGNFLQCAAYLHVPGPAHIKQASDFSSIGMGFGTALGFACGDPGRLTALLIGDGAFLMTMGELETTAREGIPLVVIVMNDCAYGAEMHVLRLRDMPVATTQFPDVDYAHVAAGFGFQTATVRTLQELRALGPLLACPEGPVLVDCKINGAVAAGFLEETAPAKG</sequence>
<dbReference type="GO" id="GO:0005948">
    <property type="term" value="C:acetolactate synthase complex"/>
    <property type="evidence" value="ECO:0007669"/>
    <property type="project" value="TreeGrafter"/>
</dbReference>
<dbReference type="GO" id="GO:0000287">
    <property type="term" value="F:magnesium ion binding"/>
    <property type="evidence" value="ECO:0007669"/>
    <property type="project" value="InterPro"/>
</dbReference>
<feature type="domain" description="Thiamine pyrophosphate enzyme central" evidence="4">
    <location>
        <begin position="197"/>
        <end position="331"/>
    </location>
</feature>
<dbReference type="SUPFAM" id="SSF52467">
    <property type="entry name" value="DHS-like NAD/FAD-binding domain"/>
    <property type="match status" value="1"/>
</dbReference>
<evidence type="ECO:0000259" key="6">
    <source>
        <dbReference type="Pfam" id="PF02776"/>
    </source>
</evidence>
<reference evidence="7" key="1">
    <citation type="submission" date="2021-01" db="EMBL/GenBank/DDBJ databases">
        <title>Ramlibacter sp. strain AW1 16S ribosomal RNA gene Genome sequencing and assembly.</title>
        <authorList>
            <person name="Kang M."/>
        </authorList>
    </citation>
    <scope>NUCLEOTIDE SEQUENCE</scope>
    <source>
        <strain evidence="7">AW1</strain>
    </source>
</reference>
<accession>A0A936ZE54</accession>
<evidence type="ECO:0000256" key="3">
    <source>
        <dbReference type="RuleBase" id="RU362132"/>
    </source>
</evidence>
<dbReference type="PANTHER" id="PTHR18968:SF13">
    <property type="entry name" value="ACETOLACTATE SYNTHASE CATALYTIC SUBUNIT, MITOCHONDRIAL"/>
    <property type="match status" value="1"/>
</dbReference>
<dbReference type="GO" id="GO:0003984">
    <property type="term" value="F:acetolactate synthase activity"/>
    <property type="evidence" value="ECO:0007669"/>
    <property type="project" value="TreeGrafter"/>
</dbReference>
<dbReference type="InterPro" id="IPR029061">
    <property type="entry name" value="THDP-binding"/>
</dbReference>
<evidence type="ECO:0000313" key="7">
    <source>
        <dbReference type="EMBL" id="MBL0419277.1"/>
    </source>
</evidence>
<evidence type="ECO:0000256" key="1">
    <source>
        <dbReference type="ARBA" id="ARBA00007812"/>
    </source>
</evidence>
<dbReference type="Gene3D" id="3.40.50.1220">
    <property type="entry name" value="TPP-binding domain"/>
    <property type="match status" value="1"/>
</dbReference>
<feature type="domain" description="Thiamine pyrophosphate enzyme N-terminal TPP-binding" evidence="6">
    <location>
        <begin position="10"/>
        <end position="109"/>
    </location>
</feature>
<evidence type="ECO:0000313" key="8">
    <source>
        <dbReference type="Proteomes" id="UP000613011"/>
    </source>
</evidence>
<feature type="domain" description="Thiamine pyrophosphate enzyme TPP-binding" evidence="5">
    <location>
        <begin position="395"/>
        <end position="539"/>
    </location>
</feature>
<dbReference type="Proteomes" id="UP000613011">
    <property type="component" value="Unassembled WGS sequence"/>
</dbReference>
<dbReference type="Pfam" id="PF02775">
    <property type="entry name" value="TPP_enzyme_C"/>
    <property type="match status" value="1"/>
</dbReference>
<gene>
    <name evidence="7" type="ORF">JI739_02850</name>
</gene>
<comment type="caution">
    <text evidence="7">The sequence shown here is derived from an EMBL/GenBank/DDBJ whole genome shotgun (WGS) entry which is preliminary data.</text>
</comment>
<proteinExistence type="inferred from homology"/>
<dbReference type="InterPro" id="IPR029035">
    <property type="entry name" value="DHS-like_NAD/FAD-binding_dom"/>
</dbReference>
<dbReference type="PANTHER" id="PTHR18968">
    <property type="entry name" value="THIAMINE PYROPHOSPHATE ENZYMES"/>
    <property type="match status" value="1"/>
</dbReference>
<evidence type="ECO:0000259" key="5">
    <source>
        <dbReference type="Pfam" id="PF02775"/>
    </source>
</evidence>